<accession>A0A438M6S9</accession>
<dbReference type="Proteomes" id="UP000284824">
    <property type="component" value="Unassembled WGS sequence"/>
</dbReference>
<comment type="caution">
    <text evidence="1">The sequence shown here is derived from an EMBL/GenBank/DDBJ whole genome shotgun (WGS) entry which is preliminary data.</text>
</comment>
<name>A0A438M6S9_9ACTN</name>
<protein>
    <submittedName>
        <fullName evidence="1">Uncharacterized protein</fullName>
    </submittedName>
</protein>
<dbReference type="Gene3D" id="1.25.40.20">
    <property type="entry name" value="Ankyrin repeat-containing domain"/>
    <property type="match status" value="1"/>
</dbReference>
<dbReference type="EMBL" id="SAUN01000001">
    <property type="protein sequence ID" value="RVX41414.1"/>
    <property type="molecule type" value="Genomic_DNA"/>
</dbReference>
<dbReference type="InterPro" id="IPR036770">
    <property type="entry name" value="Ankyrin_rpt-contain_sf"/>
</dbReference>
<proteinExistence type="predicted"/>
<dbReference type="AlphaFoldDB" id="A0A438M6S9"/>
<dbReference type="RefSeq" id="WP_206641515.1">
    <property type="nucleotide sequence ID" value="NZ_SAUN01000001.1"/>
</dbReference>
<organism evidence="1 2">
    <name type="scientific">Nonomuraea polychroma</name>
    <dbReference type="NCBI Taxonomy" id="46176"/>
    <lineage>
        <taxon>Bacteria</taxon>
        <taxon>Bacillati</taxon>
        <taxon>Actinomycetota</taxon>
        <taxon>Actinomycetes</taxon>
        <taxon>Streptosporangiales</taxon>
        <taxon>Streptosporangiaceae</taxon>
        <taxon>Nonomuraea</taxon>
    </lineage>
</organism>
<reference evidence="1 2" key="1">
    <citation type="submission" date="2019-01" db="EMBL/GenBank/DDBJ databases">
        <title>Sequencing the genomes of 1000 actinobacteria strains.</title>
        <authorList>
            <person name="Klenk H.-P."/>
        </authorList>
    </citation>
    <scope>NUCLEOTIDE SEQUENCE [LARGE SCALE GENOMIC DNA]</scope>
    <source>
        <strain evidence="1 2">DSM 43925</strain>
    </source>
</reference>
<dbReference type="Pfam" id="PF12796">
    <property type="entry name" value="Ank_2"/>
    <property type="match status" value="1"/>
</dbReference>
<evidence type="ECO:0000313" key="1">
    <source>
        <dbReference type="EMBL" id="RVX41414.1"/>
    </source>
</evidence>
<keyword evidence="2" id="KW-1185">Reference proteome</keyword>
<dbReference type="InterPro" id="IPR002110">
    <property type="entry name" value="Ankyrin_rpt"/>
</dbReference>
<sequence>MRTDDRDRGEPRADWQYMASADWNDLDLVRGRLAAGADPNGPLHPSGYGTPLSEAAGSGSPEVVATLAALVRDVDADNGEGQTALWAAVCGRRAENAAALLAAGADAWRPIAGDWSPGRLALLSPLASHFEHLPGAVPPPAEERAAAAEADRFRGMLGDVDAEGLGIAFVAGIDEDETIRRLGASPERCPVLDLDDPPFPFCEPDEDEEEDDYLDPDDFCDLRFVGVTGVEGGCVVSQPWGFLPANHTVLGRLSAGTVAYGLYLNPKSGAQGMVARDGTLDHDWGLDIHPIEVGYLEPGGGNVLLRFLYSSCYAGDAVGYGCAYTGLRISDRRAVTGPFRRWVQVPGWDEDGPAQR</sequence>
<evidence type="ECO:0000313" key="2">
    <source>
        <dbReference type="Proteomes" id="UP000284824"/>
    </source>
</evidence>
<gene>
    <name evidence="1" type="ORF">EDD27_3945</name>
</gene>
<dbReference type="SUPFAM" id="SSF48403">
    <property type="entry name" value="Ankyrin repeat"/>
    <property type="match status" value="1"/>
</dbReference>